<accession>A0ABY6BQ71</accession>
<keyword evidence="2 4" id="KW-0808">Transferase</keyword>
<evidence type="ECO:0000256" key="2">
    <source>
        <dbReference type="ARBA" id="ARBA00022679"/>
    </source>
</evidence>
<dbReference type="Pfam" id="PF01648">
    <property type="entry name" value="ACPS"/>
    <property type="match status" value="1"/>
</dbReference>
<evidence type="ECO:0000313" key="5">
    <source>
        <dbReference type="Proteomes" id="UP001064632"/>
    </source>
</evidence>
<dbReference type="Proteomes" id="UP001064632">
    <property type="component" value="Chromosome"/>
</dbReference>
<dbReference type="GO" id="GO:0016740">
    <property type="term" value="F:transferase activity"/>
    <property type="evidence" value="ECO:0007669"/>
    <property type="project" value="UniProtKB-KW"/>
</dbReference>
<dbReference type="Gene3D" id="3.90.470.20">
    <property type="entry name" value="4'-phosphopantetheinyl transferase domain"/>
    <property type="match status" value="2"/>
</dbReference>
<name>A0ABY6BQ71_9GAMM</name>
<evidence type="ECO:0000256" key="1">
    <source>
        <dbReference type="ARBA" id="ARBA00010990"/>
    </source>
</evidence>
<feature type="domain" description="4'-phosphopantetheinyl transferase" evidence="3">
    <location>
        <begin position="135"/>
        <end position="239"/>
    </location>
</feature>
<dbReference type="InterPro" id="IPR037143">
    <property type="entry name" value="4-PPantetheinyl_Trfase_dom_sf"/>
</dbReference>
<dbReference type="PANTHER" id="PTHR12215:SF10">
    <property type="entry name" value="L-AMINOADIPATE-SEMIALDEHYDE DEHYDROGENASE-PHOSPHOPANTETHEINYL TRANSFERASE"/>
    <property type="match status" value="1"/>
</dbReference>
<organism evidence="4 5">
    <name type="scientific">Tahibacter amnicola</name>
    <dbReference type="NCBI Taxonomy" id="2976241"/>
    <lineage>
        <taxon>Bacteria</taxon>
        <taxon>Pseudomonadati</taxon>
        <taxon>Pseudomonadota</taxon>
        <taxon>Gammaproteobacteria</taxon>
        <taxon>Lysobacterales</taxon>
        <taxon>Rhodanobacteraceae</taxon>
        <taxon>Tahibacter</taxon>
    </lineage>
</organism>
<dbReference type="InterPro" id="IPR050559">
    <property type="entry name" value="P-Pant_transferase_sf"/>
</dbReference>
<keyword evidence="5" id="KW-1185">Reference proteome</keyword>
<dbReference type="SUPFAM" id="SSF56214">
    <property type="entry name" value="4'-phosphopantetheinyl transferase"/>
    <property type="match status" value="2"/>
</dbReference>
<comment type="similarity">
    <text evidence="1">Belongs to the P-Pant transferase superfamily. Gsp/Sfp/HetI/AcpT family.</text>
</comment>
<dbReference type="PANTHER" id="PTHR12215">
    <property type="entry name" value="PHOSPHOPANTETHEINE TRANSFERASE"/>
    <property type="match status" value="1"/>
</dbReference>
<dbReference type="EMBL" id="CP104694">
    <property type="protein sequence ID" value="UXI70706.1"/>
    <property type="molecule type" value="Genomic_DNA"/>
</dbReference>
<proteinExistence type="inferred from homology"/>
<dbReference type="InterPro" id="IPR008278">
    <property type="entry name" value="4-PPantetheinyl_Trfase_dom"/>
</dbReference>
<evidence type="ECO:0000313" key="4">
    <source>
        <dbReference type="EMBL" id="UXI70706.1"/>
    </source>
</evidence>
<reference evidence="4" key="1">
    <citation type="submission" date="2022-09" db="EMBL/GenBank/DDBJ databases">
        <title>Tahibacter sp. nov., isolated from a fresh water.</title>
        <authorList>
            <person name="Baek J.H."/>
            <person name="Lee J.K."/>
            <person name="Kim J.M."/>
            <person name="Jeon C.O."/>
        </authorList>
    </citation>
    <scope>NUCLEOTIDE SEQUENCE</scope>
    <source>
        <strain evidence="4">W38</strain>
    </source>
</reference>
<gene>
    <name evidence="4" type="ORF">N4264_17235</name>
</gene>
<sequence length="284" mass="32230">MLQEEYVTEGFAVPKRTGLQPLPADEVHVWYAWSAEFDTPAFRTAALALLSTEERQRHDRYVFDYLKLEYLVTRALCRGVLSRYAATLPSEWTFVANEYGRPEIAAIHDTGDLRFNLSNSRSLVACLVGREVDAGVDVERCERLTDIAGIAEHHFSPTEVEALFALPESERQNRFFQYWTLKESYIKARGMGLSIPLDQFSFALDGDSIGIGFDPALDDTPAHWQFELHRPDERHQMAVGLRHGGKAPFTVLLRAASVESVLEWITAARDAHDSMASWRHTESR</sequence>
<protein>
    <submittedName>
        <fullName evidence="4">4'-phosphopantetheinyl transferase superfamily protein</fullName>
    </submittedName>
</protein>
<evidence type="ECO:0000259" key="3">
    <source>
        <dbReference type="Pfam" id="PF01648"/>
    </source>
</evidence>